<dbReference type="KEGG" id="avn:Avin_00770"/>
<feature type="transmembrane region" description="Helical" evidence="1">
    <location>
        <begin position="111"/>
        <end position="130"/>
    </location>
</feature>
<dbReference type="Proteomes" id="UP000002424">
    <property type="component" value="Chromosome"/>
</dbReference>
<keyword evidence="1 2" id="KW-0812">Transmembrane</keyword>
<reference evidence="2 3" key="1">
    <citation type="journal article" date="2009" name="J. Bacteriol.">
        <title>Genome sequence of Azotobacter vinelandii, an obligate aerobe specialized to support diverse anaerobic metabolic processes.</title>
        <authorList>
            <person name="Setubal J.C."/>
            <person name="dos Santos P."/>
            <person name="Goldman B.S."/>
            <person name="Ertesvag H."/>
            <person name="Espin G."/>
            <person name="Rubio L.M."/>
            <person name="Valla S."/>
            <person name="Almeida N.F."/>
            <person name="Balasubramanian D."/>
            <person name="Cromes L."/>
            <person name="Curatti L."/>
            <person name="Du Z."/>
            <person name="Godsy E."/>
            <person name="Goodner B."/>
            <person name="Hellner-Burris K."/>
            <person name="Hernandez J.A."/>
            <person name="Houmiel K."/>
            <person name="Imperial J."/>
            <person name="Kennedy C."/>
            <person name="Larson T.J."/>
            <person name="Latreille P."/>
            <person name="Ligon L.S."/>
            <person name="Lu J."/>
            <person name="Maerk M."/>
            <person name="Miller N.M."/>
            <person name="Norton S."/>
            <person name="O'Carroll I.P."/>
            <person name="Paulsen I."/>
            <person name="Raulfs E.C."/>
            <person name="Roemer R."/>
            <person name="Rosser J."/>
            <person name="Segura D."/>
            <person name="Slater S."/>
            <person name="Stricklin S.L."/>
            <person name="Studholme D.J."/>
            <person name="Sun J."/>
            <person name="Viana C.J."/>
            <person name="Wallin E."/>
            <person name="Wang B."/>
            <person name="Wheeler C."/>
            <person name="Zhu H."/>
            <person name="Dean D.R."/>
            <person name="Dixon R."/>
            <person name="Wood D."/>
        </authorList>
    </citation>
    <scope>NUCLEOTIDE SEQUENCE [LARGE SCALE GENOMIC DNA]</scope>
    <source>
        <strain evidence="3">DJ / ATCC BAA-1303</strain>
    </source>
</reference>
<feature type="transmembrane region" description="Helical" evidence="1">
    <location>
        <begin position="14"/>
        <end position="30"/>
    </location>
</feature>
<evidence type="ECO:0000313" key="2">
    <source>
        <dbReference type="EMBL" id="ACO76344.1"/>
    </source>
</evidence>
<sequence length="132" mass="14598">MFARPFGAPTLRMFWYYWNPVYGYVLRYFCYAPLRRVFGPSISLLLTFAASGFLLHDAVLFLVLRLSGVSARFFPVVTVGFVMVAIVILVSERAGVTLRSLSPACRCMVHACVLLGAFATSLLFAAWVTAGT</sequence>
<dbReference type="EnsemblBacteria" id="ACO76344">
    <property type="protein sequence ID" value="ACO76344"/>
    <property type="gene ID" value="Avin_00770"/>
</dbReference>
<dbReference type="AlphaFoldDB" id="C1DG17"/>
<dbReference type="HOGENOM" id="CLU_1987951_0_0_6"/>
<accession>C1DG17</accession>
<dbReference type="EMBL" id="CP001157">
    <property type="protein sequence ID" value="ACO76344.1"/>
    <property type="molecule type" value="Genomic_DNA"/>
</dbReference>
<proteinExistence type="predicted"/>
<keyword evidence="3" id="KW-1185">Reference proteome</keyword>
<protein>
    <submittedName>
        <fullName evidence="2">Transmembrane protein</fullName>
    </submittedName>
</protein>
<keyword evidence="1" id="KW-1133">Transmembrane helix</keyword>
<keyword evidence="1" id="KW-0472">Membrane</keyword>
<evidence type="ECO:0000313" key="3">
    <source>
        <dbReference type="Proteomes" id="UP000002424"/>
    </source>
</evidence>
<feature type="transmembrane region" description="Helical" evidence="1">
    <location>
        <begin position="70"/>
        <end position="90"/>
    </location>
</feature>
<evidence type="ECO:0000256" key="1">
    <source>
        <dbReference type="SAM" id="Phobius"/>
    </source>
</evidence>
<name>C1DG17_AZOVD</name>
<dbReference type="OrthoDB" id="6269570at2"/>
<feature type="transmembrane region" description="Helical" evidence="1">
    <location>
        <begin position="42"/>
        <end position="64"/>
    </location>
</feature>
<gene>
    <name evidence="2" type="ordered locus">Avin_00770</name>
</gene>
<organism evidence="2 3">
    <name type="scientific">Azotobacter vinelandii (strain DJ / ATCC BAA-1303)</name>
    <dbReference type="NCBI Taxonomy" id="322710"/>
    <lineage>
        <taxon>Bacteria</taxon>
        <taxon>Pseudomonadati</taxon>
        <taxon>Pseudomonadota</taxon>
        <taxon>Gammaproteobacteria</taxon>
        <taxon>Pseudomonadales</taxon>
        <taxon>Pseudomonadaceae</taxon>
        <taxon>Azotobacter</taxon>
    </lineage>
</organism>